<dbReference type="GO" id="GO:0004497">
    <property type="term" value="F:monooxygenase activity"/>
    <property type="evidence" value="ECO:0007669"/>
    <property type="project" value="UniProtKB-KW"/>
</dbReference>
<dbReference type="InterPro" id="IPR052936">
    <property type="entry name" value="Jasmonate_Hydroxylase-like"/>
</dbReference>
<dbReference type="PANTHER" id="PTHR37811:SF2">
    <property type="entry name" value="ABM DOMAIN-CONTAINING PROTEIN"/>
    <property type="match status" value="1"/>
</dbReference>
<proteinExistence type="predicted"/>
<accession>A0A9Q8Y853</accession>
<sequence length="112" mass="12882">MTSSPVAKTPEPPYYIVTFASRRTAGDHGYDNMGDEMERLAREQPGFLGLESVRGADGFGLTNSYWADEESIAAWKNNVRLLTAQRLGRERWYEDYQVRVGKIERQYGFERP</sequence>
<evidence type="ECO:0000313" key="1">
    <source>
        <dbReference type="EMBL" id="USJ24300.1"/>
    </source>
</evidence>
<name>A0A9Q8Y853_ENSAD</name>
<keyword evidence="1" id="KW-0503">Monooxygenase</keyword>
<dbReference type="EMBL" id="CP098807">
    <property type="protein sequence ID" value="USJ24300.1"/>
    <property type="molecule type" value="Genomic_DNA"/>
</dbReference>
<dbReference type="SUPFAM" id="SSF54909">
    <property type="entry name" value="Dimeric alpha+beta barrel"/>
    <property type="match status" value="1"/>
</dbReference>
<dbReference type="PANTHER" id="PTHR37811">
    <property type="entry name" value="BLL5343 PROTEIN"/>
    <property type="match status" value="1"/>
</dbReference>
<reference evidence="1" key="1">
    <citation type="submission" date="2022-06" db="EMBL/GenBank/DDBJ databases">
        <title>Physiological and biochemical characterization and genomic elucidation of a strain of the genus Ensifer adhaerens M8 that combines arsenic oxidation and chromium reduction.</title>
        <authorList>
            <person name="Li X."/>
            <person name="Yu c."/>
        </authorList>
    </citation>
    <scope>NUCLEOTIDE SEQUENCE</scope>
    <source>
        <strain evidence="1">M8</strain>
    </source>
</reference>
<dbReference type="Proteomes" id="UP001055460">
    <property type="component" value="Chromosome"/>
</dbReference>
<organism evidence="1 2">
    <name type="scientific">Ensifer adhaerens</name>
    <name type="common">Sinorhizobium morelense</name>
    <dbReference type="NCBI Taxonomy" id="106592"/>
    <lineage>
        <taxon>Bacteria</taxon>
        <taxon>Pseudomonadati</taxon>
        <taxon>Pseudomonadota</taxon>
        <taxon>Alphaproteobacteria</taxon>
        <taxon>Hyphomicrobiales</taxon>
        <taxon>Rhizobiaceae</taxon>
        <taxon>Sinorhizobium/Ensifer group</taxon>
        <taxon>Ensifer</taxon>
    </lineage>
</organism>
<keyword evidence="1" id="KW-0560">Oxidoreductase</keyword>
<gene>
    <name evidence="1" type="ORF">NE863_04745</name>
</gene>
<evidence type="ECO:0000313" key="2">
    <source>
        <dbReference type="Proteomes" id="UP001055460"/>
    </source>
</evidence>
<protein>
    <submittedName>
        <fullName evidence="1">Antibiotic biosynthesis monooxygenase</fullName>
    </submittedName>
</protein>
<dbReference type="Gene3D" id="3.30.70.100">
    <property type="match status" value="1"/>
</dbReference>
<dbReference type="RefSeq" id="WP_252160475.1">
    <property type="nucleotide sequence ID" value="NZ_CP098807.1"/>
</dbReference>
<dbReference type="InterPro" id="IPR011008">
    <property type="entry name" value="Dimeric_a/b-barrel"/>
</dbReference>
<dbReference type="AlphaFoldDB" id="A0A9Q8Y853"/>